<comment type="caution">
    <text evidence="2">The sequence shown here is derived from an EMBL/GenBank/DDBJ whole genome shotgun (WGS) entry which is preliminary data.</text>
</comment>
<proteinExistence type="predicted"/>
<gene>
    <name evidence="2" type="ORF">CAE01nite_13590</name>
</gene>
<reference evidence="2 3" key="1">
    <citation type="submission" date="2019-07" db="EMBL/GenBank/DDBJ databases">
        <title>Whole genome shotgun sequence of Cellulomonas aerilata NBRC 106308.</title>
        <authorList>
            <person name="Hosoyama A."/>
            <person name="Uohara A."/>
            <person name="Ohji S."/>
            <person name="Ichikawa N."/>
        </authorList>
    </citation>
    <scope>NUCLEOTIDE SEQUENCE [LARGE SCALE GENOMIC DNA]</scope>
    <source>
        <strain evidence="2 3">NBRC 106308</strain>
    </source>
</reference>
<organism evidence="2 3">
    <name type="scientific">Cellulomonas aerilata</name>
    <dbReference type="NCBI Taxonomy" id="515326"/>
    <lineage>
        <taxon>Bacteria</taxon>
        <taxon>Bacillati</taxon>
        <taxon>Actinomycetota</taxon>
        <taxon>Actinomycetes</taxon>
        <taxon>Micrococcales</taxon>
        <taxon>Cellulomonadaceae</taxon>
        <taxon>Cellulomonas</taxon>
    </lineage>
</organism>
<dbReference type="Gene3D" id="3.40.50.620">
    <property type="entry name" value="HUPs"/>
    <property type="match status" value="1"/>
</dbReference>
<evidence type="ECO:0000256" key="1">
    <source>
        <dbReference type="SAM" id="MobiDB-lite"/>
    </source>
</evidence>
<evidence type="ECO:0000313" key="3">
    <source>
        <dbReference type="Proteomes" id="UP000321181"/>
    </source>
</evidence>
<evidence type="ECO:0008006" key="4">
    <source>
        <dbReference type="Google" id="ProtNLM"/>
    </source>
</evidence>
<feature type="region of interest" description="Disordered" evidence="1">
    <location>
        <begin position="1"/>
        <end position="23"/>
    </location>
</feature>
<keyword evidence="3" id="KW-1185">Reference proteome</keyword>
<dbReference type="AlphaFoldDB" id="A0A512DAZ1"/>
<evidence type="ECO:0000313" key="2">
    <source>
        <dbReference type="EMBL" id="GEO33634.1"/>
    </source>
</evidence>
<dbReference type="SUPFAM" id="SSF52402">
    <property type="entry name" value="Adenine nucleotide alpha hydrolases-like"/>
    <property type="match status" value="1"/>
</dbReference>
<dbReference type="Proteomes" id="UP000321181">
    <property type="component" value="Unassembled WGS sequence"/>
</dbReference>
<protein>
    <recommendedName>
        <fullName evidence="4">UspA domain-containing protein</fullName>
    </recommendedName>
</protein>
<dbReference type="EMBL" id="BJYY01000011">
    <property type="protein sequence ID" value="GEO33634.1"/>
    <property type="molecule type" value="Genomic_DNA"/>
</dbReference>
<dbReference type="InterPro" id="IPR014729">
    <property type="entry name" value="Rossmann-like_a/b/a_fold"/>
</dbReference>
<accession>A0A512DAZ1</accession>
<name>A0A512DAZ1_9CELL</name>
<sequence length="184" mass="19387">MTASLPDAGVPDPSLSAPAPPPLTDRTVVVLTEDTLTAADVAHITALHAEDDVDYRVLVPADTERNLLVSVVDHLGLGELREALDEVLGREPHPAEARAQASDQLAGSLAAFGAAGEVADGSVVGDDPIPVLTDEVARGGVREIVVVTYPHAVEDTFHRDWASRARDRLRVPVLHLYAGTSELG</sequence>